<dbReference type="EMBL" id="LWQS01000052">
    <property type="protein sequence ID" value="OAN45776.1"/>
    <property type="molecule type" value="Genomic_DNA"/>
</dbReference>
<dbReference type="InterPro" id="IPR013320">
    <property type="entry name" value="ConA-like_dom_sf"/>
</dbReference>
<name>A0A178MB64_9CHLR</name>
<organism evidence="2 3">
    <name type="scientific">Chloroflexus islandicus</name>
    <dbReference type="NCBI Taxonomy" id="1707952"/>
    <lineage>
        <taxon>Bacteria</taxon>
        <taxon>Bacillati</taxon>
        <taxon>Chloroflexota</taxon>
        <taxon>Chloroflexia</taxon>
        <taxon>Chloroflexales</taxon>
        <taxon>Chloroflexineae</taxon>
        <taxon>Chloroflexaceae</taxon>
        <taxon>Chloroflexus</taxon>
    </lineage>
</organism>
<reference evidence="2 3" key="1">
    <citation type="submission" date="2016-04" db="EMBL/GenBank/DDBJ databases">
        <title>Chloroflexus islandicus sp. nov., a thermophilic filamentous anoxygenic phototrophic bacterium from geyser Strokkur (Iceland).</title>
        <authorList>
            <person name="Gaisin V.A."/>
            <person name="Kalashnikov A.M."/>
            <person name="Sukhacheva M.V."/>
            <person name="Grouzdev D.S."/>
            <person name="Ivanov T.M."/>
            <person name="Kuznetsov B."/>
            <person name="Gorlenko V.M."/>
        </authorList>
    </citation>
    <scope>NUCLEOTIDE SEQUENCE [LARGE SCALE GENOMIC DNA]</scope>
    <source>
        <strain evidence="3">isl-2</strain>
    </source>
</reference>
<gene>
    <name evidence="2" type="ORF">A6A03_14200</name>
</gene>
<feature type="compositionally biased region" description="Low complexity" evidence="1">
    <location>
        <begin position="303"/>
        <end position="349"/>
    </location>
</feature>
<evidence type="ECO:0008006" key="4">
    <source>
        <dbReference type="Google" id="ProtNLM"/>
    </source>
</evidence>
<dbReference type="STRING" id="1707952.A6A03_14200"/>
<dbReference type="InterPro" id="IPR001791">
    <property type="entry name" value="Laminin_G"/>
</dbReference>
<proteinExistence type="predicted"/>
<keyword evidence="3" id="KW-1185">Reference proteome</keyword>
<dbReference type="Pfam" id="PF13385">
    <property type="entry name" value="Laminin_G_3"/>
    <property type="match status" value="1"/>
</dbReference>
<protein>
    <recommendedName>
        <fullName evidence="4">LamG-like jellyroll fold domain-containing protein</fullName>
    </recommendedName>
</protein>
<evidence type="ECO:0000313" key="2">
    <source>
        <dbReference type="EMBL" id="OAN45776.1"/>
    </source>
</evidence>
<dbReference type="Proteomes" id="UP000078287">
    <property type="component" value="Unassembled WGS sequence"/>
</dbReference>
<dbReference type="OrthoDB" id="9790247at2"/>
<dbReference type="Gene3D" id="2.60.120.200">
    <property type="match status" value="1"/>
</dbReference>
<dbReference type="SUPFAM" id="SSF49899">
    <property type="entry name" value="Concanavalin A-like lectins/glucanases"/>
    <property type="match status" value="1"/>
</dbReference>
<sequence>MQPYHGYHLNRATFKLTLAGLLCLTMLFDMQNLVKPLQAQRGSSLRFYGSGATDHDRVKIPLGSLDSSGRLTTSYPVNVSSTFTIEFWMKATATNNPAPACPGGWYTGNILIDRDVFGAGDYGDYGVAICNQRLVVGVSIGSDDRLLTGATIVTDGQWHHIAITRAESGQVRLFVDGQPDGVLAGPAGRIDYRLNRTTAYPASDPFLVLGAEKHDYPGSRHYNGLLDDLRLSRVVRYTDAFLRPTAPHPVDADTVALYRFDEGVGTVITDSAPGGVSAGEIKPRDGDPTQHWSTDTPFGGGITPTATPVSTATNTPVSTATNTPVSTATNTPVSTATNTPVSTATTTPTIGSAPPEGDHETRIYLPLISRLHSVQASSIQE</sequence>
<accession>A0A178MB64</accession>
<feature type="region of interest" description="Disordered" evidence="1">
    <location>
        <begin position="271"/>
        <end position="359"/>
    </location>
</feature>
<evidence type="ECO:0000256" key="1">
    <source>
        <dbReference type="SAM" id="MobiDB-lite"/>
    </source>
</evidence>
<comment type="caution">
    <text evidence="2">The sequence shown here is derived from an EMBL/GenBank/DDBJ whole genome shotgun (WGS) entry which is preliminary data.</text>
</comment>
<dbReference type="CDD" id="cd00110">
    <property type="entry name" value="LamG"/>
    <property type="match status" value="1"/>
</dbReference>
<dbReference type="AlphaFoldDB" id="A0A178MB64"/>
<evidence type="ECO:0000313" key="3">
    <source>
        <dbReference type="Proteomes" id="UP000078287"/>
    </source>
</evidence>